<comment type="caution">
    <text evidence="3">The sequence shown here is derived from an EMBL/GenBank/DDBJ whole genome shotgun (WGS) entry which is preliminary data.</text>
</comment>
<keyword evidence="2" id="KW-0732">Signal</keyword>
<name>A0A931PUA2_FIMGI</name>
<evidence type="ECO:0000313" key="3">
    <source>
        <dbReference type="EMBL" id="MBI1757198.1"/>
    </source>
</evidence>
<dbReference type="EMBL" id="JACOSL010000056">
    <property type="protein sequence ID" value="MBI1757198.1"/>
    <property type="molecule type" value="Genomic_DNA"/>
</dbReference>
<accession>A0A931PUA2</accession>
<feature type="region of interest" description="Disordered" evidence="1">
    <location>
        <begin position="134"/>
        <end position="154"/>
    </location>
</feature>
<evidence type="ECO:0008006" key="5">
    <source>
        <dbReference type="Google" id="ProtNLM"/>
    </source>
</evidence>
<feature type="compositionally biased region" description="Basic and acidic residues" evidence="1">
    <location>
        <begin position="134"/>
        <end position="147"/>
    </location>
</feature>
<proteinExistence type="predicted"/>
<sequence>MNKTLSIFVVAGLMLACASFAAAQGPGPAGGKVGEKAGPRPGVNRLEEIEKRVLQKLDLSKDQWEKVRDLDKKTKADATELRKEMQEARKAGKDMSAFRGKMRDIMKAHHQGLMAILTPDQQRKFKVEMRRVREEMKEKWGKDKDQGKGLSKGG</sequence>
<organism evidence="3 4">
    <name type="scientific">Fimbriimonas ginsengisoli</name>
    <dbReference type="NCBI Taxonomy" id="1005039"/>
    <lineage>
        <taxon>Bacteria</taxon>
        <taxon>Bacillati</taxon>
        <taxon>Armatimonadota</taxon>
        <taxon>Fimbriimonadia</taxon>
        <taxon>Fimbriimonadales</taxon>
        <taxon>Fimbriimonadaceae</taxon>
        <taxon>Fimbriimonas</taxon>
    </lineage>
</organism>
<evidence type="ECO:0000313" key="4">
    <source>
        <dbReference type="Proteomes" id="UP000727962"/>
    </source>
</evidence>
<feature type="signal peptide" evidence="2">
    <location>
        <begin position="1"/>
        <end position="21"/>
    </location>
</feature>
<dbReference type="AlphaFoldDB" id="A0A931PUA2"/>
<protein>
    <recommendedName>
        <fullName evidence="5">Periplasmic heavy metal sensor</fullName>
    </recommendedName>
</protein>
<dbReference type="Gene3D" id="1.20.120.1490">
    <property type="match status" value="1"/>
</dbReference>
<feature type="chain" id="PRO_5036812647" description="Periplasmic heavy metal sensor" evidence="2">
    <location>
        <begin position="22"/>
        <end position="154"/>
    </location>
</feature>
<evidence type="ECO:0000256" key="2">
    <source>
        <dbReference type="SAM" id="SignalP"/>
    </source>
</evidence>
<dbReference type="PROSITE" id="PS51257">
    <property type="entry name" value="PROKAR_LIPOPROTEIN"/>
    <property type="match status" value="1"/>
</dbReference>
<reference evidence="3" key="1">
    <citation type="submission" date="2020-07" db="EMBL/GenBank/DDBJ databases">
        <title>Huge and variable diversity of episymbiotic CPR bacteria and DPANN archaea in groundwater ecosystems.</title>
        <authorList>
            <person name="He C.Y."/>
            <person name="Keren R."/>
            <person name="Whittaker M."/>
            <person name="Farag I.F."/>
            <person name="Doudna J."/>
            <person name="Cate J.H.D."/>
            <person name="Banfield J.F."/>
        </authorList>
    </citation>
    <scope>NUCLEOTIDE SEQUENCE</scope>
    <source>
        <strain evidence="3">NC_groundwater_17_Pr7_B-0.1um_64_12</strain>
    </source>
</reference>
<evidence type="ECO:0000256" key="1">
    <source>
        <dbReference type="SAM" id="MobiDB-lite"/>
    </source>
</evidence>
<gene>
    <name evidence="3" type="ORF">HYR64_08850</name>
</gene>
<dbReference type="Proteomes" id="UP000727962">
    <property type="component" value="Unassembled WGS sequence"/>
</dbReference>